<dbReference type="AlphaFoldDB" id="S8AU69"/>
<proteinExistence type="predicted"/>
<name>S8AU69_PENO1</name>
<dbReference type="EMBL" id="KB644408">
    <property type="protein sequence ID" value="EPS25372.1"/>
    <property type="molecule type" value="Genomic_DNA"/>
</dbReference>
<organism evidence="2 3">
    <name type="scientific">Penicillium oxalicum (strain 114-2 / CGMCC 5302)</name>
    <name type="common">Penicillium decumbens</name>
    <dbReference type="NCBI Taxonomy" id="933388"/>
    <lineage>
        <taxon>Eukaryota</taxon>
        <taxon>Fungi</taxon>
        <taxon>Dikarya</taxon>
        <taxon>Ascomycota</taxon>
        <taxon>Pezizomycotina</taxon>
        <taxon>Eurotiomycetes</taxon>
        <taxon>Eurotiomycetidae</taxon>
        <taxon>Eurotiales</taxon>
        <taxon>Aspergillaceae</taxon>
        <taxon>Penicillium</taxon>
    </lineage>
</organism>
<feature type="region of interest" description="Disordered" evidence="1">
    <location>
        <begin position="51"/>
        <end position="80"/>
    </location>
</feature>
<dbReference type="HOGENOM" id="CLU_2590516_0_0_1"/>
<evidence type="ECO:0000256" key="1">
    <source>
        <dbReference type="SAM" id="MobiDB-lite"/>
    </source>
</evidence>
<protein>
    <submittedName>
        <fullName evidence="2">Uncharacterized protein</fullName>
    </submittedName>
</protein>
<accession>S8AU69</accession>
<gene>
    <name evidence="2" type="ORF">PDE_00305</name>
</gene>
<keyword evidence="3" id="KW-1185">Reference proteome</keyword>
<reference evidence="2 3" key="1">
    <citation type="journal article" date="2013" name="PLoS ONE">
        <title>Genomic and secretomic analyses reveal unique features of the lignocellulolytic enzyme system of Penicillium decumbens.</title>
        <authorList>
            <person name="Liu G."/>
            <person name="Zhang L."/>
            <person name="Wei X."/>
            <person name="Zou G."/>
            <person name="Qin Y."/>
            <person name="Ma L."/>
            <person name="Li J."/>
            <person name="Zheng H."/>
            <person name="Wang S."/>
            <person name="Wang C."/>
            <person name="Xun L."/>
            <person name="Zhao G.-P."/>
            <person name="Zhou Z."/>
            <person name="Qu Y."/>
        </authorList>
    </citation>
    <scope>NUCLEOTIDE SEQUENCE [LARGE SCALE GENOMIC DNA]</scope>
    <source>
        <strain evidence="3">114-2 / CGMCC 5302</strain>
    </source>
</reference>
<evidence type="ECO:0000313" key="3">
    <source>
        <dbReference type="Proteomes" id="UP000019376"/>
    </source>
</evidence>
<sequence>MKHDNAIDIWVYQRFRNRHRRYHVAHLNTVDERTDPSGHDTSKLLLRAWKTPLQGDNPRGASKKRCTAHQVNEEEPTLIS</sequence>
<evidence type="ECO:0000313" key="2">
    <source>
        <dbReference type="EMBL" id="EPS25372.1"/>
    </source>
</evidence>
<dbReference type="Proteomes" id="UP000019376">
    <property type="component" value="Unassembled WGS sequence"/>
</dbReference>